<keyword evidence="5" id="KW-1185">Reference proteome</keyword>
<name>A0A4V4LSI7_9BASI</name>
<dbReference type="EMBL" id="SPNW01000076">
    <property type="protein sequence ID" value="TIA86673.1"/>
    <property type="molecule type" value="Genomic_DNA"/>
</dbReference>
<dbReference type="InterPro" id="IPR043171">
    <property type="entry name" value="Ap4A_phos1/2-like"/>
</dbReference>
<dbReference type="Pfam" id="PF19327">
    <property type="entry name" value="Ap4A_phos_N"/>
    <property type="match status" value="1"/>
</dbReference>
<dbReference type="Proteomes" id="UP000310189">
    <property type="component" value="Unassembled WGS sequence"/>
</dbReference>
<accession>A0A4V4LSI7</accession>
<evidence type="ECO:0008006" key="6">
    <source>
        <dbReference type="Google" id="ProtNLM"/>
    </source>
</evidence>
<dbReference type="Pfam" id="PF09830">
    <property type="entry name" value="ATP_transf"/>
    <property type="match status" value="1"/>
</dbReference>
<dbReference type="InterPro" id="IPR036265">
    <property type="entry name" value="HIT-like_sf"/>
</dbReference>
<evidence type="ECO:0000259" key="2">
    <source>
        <dbReference type="Pfam" id="PF09830"/>
    </source>
</evidence>
<comment type="caution">
    <text evidence="4">The sequence shown here is derived from an EMBL/GenBank/DDBJ whole genome shotgun (WGS) entry which is preliminary data.</text>
</comment>
<dbReference type="PANTHER" id="PTHR38420:SF1">
    <property type="entry name" value="PUTATIVE (AFU_ORTHOLOGUE AFUA_5G14690)-RELATED"/>
    <property type="match status" value="1"/>
</dbReference>
<sequence>MAIHTKYIFSPISFLSSHLSSAHESVMSTLRDRVEQKTQIAIKSQDALYFESQSELFSYDGVDFQLTICPALLKKPSNPPPGVNGETIDSRAKRQRNESSEATSQKDVFAPPYNENLFVEDIGDSHVLLLNKYMVTLNHFLLATKDFVPQTSPLLPSDLLLARKIILEYKKTGQSLLSFFNCGEKSGASQPHKHIQFIPLGESLPIEKLANQLQIDNESKFFSIDNFPFANFGMKLSTLANAPSEDELEAELANRFMTLLDAQADTYRRLEQGPPSPPFSYNVLMTHDYLFLIPRSKESVSIEAANGLEGWNKSLNSLDYAGLMLLRRSEEKLGISNPLEVLLQASFPKVHIPEPVYQVDSQLIQ</sequence>
<dbReference type="PANTHER" id="PTHR38420">
    <property type="entry name" value="AP-4-A PHOSPHORYLASE II"/>
    <property type="match status" value="1"/>
</dbReference>
<dbReference type="InterPro" id="IPR045759">
    <property type="entry name" value="Ap4A_phos1/2_N"/>
</dbReference>
<gene>
    <name evidence="4" type="ORF">E3P99_03605</name>
</gene>
<dbReference type="GO" id="GO:0009117">
    <property type="term" value="P:nucleotide metabolic process"/>
    <property type="evidence" value="ECO:0007669"/>
    <property type="project" value="InterPro"/>
</dbReference>
<dbReference type="Gene3D" id="3.30.428.70">
    <property type="match status" value="1"/>
</dbReference>
<dbReference type="GO" id="GO:0003877">
    <property type="term" value="F:ATP:ADP adenylyltransferase activity"/>
    <property type="evidence" value="ECO:0007669"/>
    <property type="project" value="InterPro"/>
</dbReference>
<protein>
    <recommendedName>
        <fullName evidence="6">HIT domain-containing protein</fullName>
    </recommendedName>
</protein>
<dbReference type="AlphaFoldDB" id="A0A4V4LSI7"/>
<dbReference type="OrthoDB" id="10267950at2759"/>
<feature type="compositionally biased region" description="Basic and acidic residues" evidence="1">
    <location>
        <begin position="88"/>
        <end position="99"/>
    </location>
</feature>
<dbReference type="InterPro" id="IPR019200">
    <property type="entry name" value="ATP_adenylylTrfase_C"/>
</dbReference>
<feature type="domain" description="ATP adenylyltransferase C-terminal" evidence="2">
    <location>
        <begin position="226"/>
        <end position="348"/>
    </location>
</feature>
<evidence type="ECO:0000259" key="3">
    <source>
        <dbReference type="Pfam" id="PF19327"/>
    </source>
</evidence>
<reference evidence="4 5" key="1">
    <citation type="submission" date="2019-03" db="EMBL/GenBank/DDBJ databases">
        <title>Sequencing 23 genomes of Wallemia ichthyophaga.</title>
        <authorList>
            <person name="Gostincar C."/>
        </authorList>
    </citation>
    <scope>NUCLEOTIDE SEQUENCE [LARGE SCALE GENOMIC DNA]</scope>
    <source>
        <strain evidence="4 5">EXF-5753</strain>
    </source>
</reference>
<proteinExistence type="predicted"/>
<evidence type="ECO:0000313" key="5">
    <source>
        <dbReference type="Proteomes" id="UP000310189"/>
    </source>
</evidence>
<dbReference type="InterPro" id="IPR009163">
    <property type="entry name" value="Ap4A_phos1/2"/>
</dbReference>
<dbReference type="SUPFAM" id="SSF54197">
    <property type="entry name" value="HIT-like"/>
    <property type="match status" value="1"/>
</dbReference>
<dbReference type="GO" id="GO:0005524">
    <property type="term" value="F:ATP binding"/>
    <property type="evidence" value="ECO:0007669"/>
    <property type="project" value="InterPro"/>
</dbReference>
<feature type="domain" description="Ap4A phosphorylase 1/2 N-terminal" evidence="3">
    <location>
        <begin position="27"/>
        <end position="209"/>
    </location>
</feature>
<organism evidence="4 5">
    <name type="scientific">Wallemia hederae</name>
    <dbReference type="NCBI Taxonomy" id="1540922"/>
    <lineage>
        <taxon>Eukaryota</taxon>
        <taxon>Fungi</taxon>
        <taxon>Dikarya</taxon>
        <taxon>Basidiomycota</taxon>
        <taxon>Wallemiomycotina</taxon>
        <taxon>Wallemiomycetes</taxon>
        <taxon>Wallemiales</taxon>
        <taxon>Wallemiaceae</taxon>
        <taxon>Wallemia</taxon>
    </lineage>
</organism>
<evidence type="ECO:0000313" key="4">
    <source>
        <dbReference type="EMBL" id="TIA86673.1"/>
    </source>
</evidence>
<evidence type="ECO:0000256" key="1">
    <source>
        <dbReference type="SAM" id="MobiDB-lite"/>
    </source>
</evidence>
<feature type="region of interest" description="Disordered" evidence="1">
    <location>
        <begin position="77"/>
        <end position="106"/>
    </location>
</feature>